<dbReference type="InterPro" id="IPR006295">
    <property type="entry name" value="DNA_primase_DnaG"/>
</dbReference>
<dbReference type="InterPro" id="IPR013264">
    <property type="entry name" value="DNAG_N"/>
</dbReference>
<comment type="function">
    <text evidence="12 13">RNA polymerase that catalyzes the synthesis of short RNA molecules used as primers for DNA polymerase during DNA replication.</text>
</comment>
<dbReference type="AlphaFoldDB" id="A0A098R5A9"/>
<evidence type="ECO:0000256" key="3">
    <source>
        <dbReference type="ARBA" id="ARBA00022679"/>
    </source>
</evidence>
<dbReference type="Gene3D" id="3.90.580.10">
    <property type="entry name" value="Zinc finger, CHC2-type domain"/>
    <property type="match status" value="1"/>
</dbReference>
<dbReference type="OrthoDB" id="9803773at2"/>
<comment type="cofactor">
    <cofactor evidence="13">
        <name>Zn(2+)</name>
        <dbReference type="ChEBI" id="CHEBI:29105"/>
    </cofactor>
    <text evidence="13">Binds 1 zinc ion per monomer.</text>
</comment>
<dbReference type="Gene3D" id="3.40.1360.10">
    <property type="match status" value="1"/>
</dbReference>
<dbReference type="eggNOG" id="COG0358">
    <property type="taxonomic scope" value="Bacteria"/>
</dbReference>
<keyword evidence="6 13" id="KW-0479">Metal-binding</keyword>
<proteinExistence type="inferred from homology"/>
<dbReference type="InterPro" id="IPR034151">
    <property type="entry name" value="TOPRIM_DnaG_bac"/>
</dbReference>
<evidence type="ECO:0000256" key="11">
    <source>
        <dbReference type="ARBA" id="ARBA00023163"/>
    </source>
</evidence>
<dbReference type="HAMAP" id="MF_00974">
    <property type="entry name" value="DNA_primase_DnaG"/>
    <property type="match status" value="1"/>
</dbReference>
<dbReference type="SUPFAM" id="SSF56731">
    <property type="entry name" value="DNA primase core"/>
    <property type="match status" value="1"/>
</dbReference>
<reference evidence="15 16" key="1">
    <citation type="submission" date="2014-05" db="EMBL/GenBank/DDBJ databases">
        <title>De novo Genome Sequence of Spirocheata sp.</title>
        <authorList>
            <person name="Shivani Y."/>
            <person name="Subhash Y."/>
            <person name="Tushar L."/>
            <person name="Sasikala C."/>
            <person name="Ramana C.V."/>
        </authorList>
    </citation>
    <scope>NUCLEOTIDE SEQUENCE [LARGE SCALE GENOMIC DNA]</scope>
    <source>
        <strain evidence="15 16">JC230</strain>
    </source>
</reference>
<dbReference type="Gene3D" id="3.90.980.10">
    <property type="entry name" value="DNA primase, catalytic core, N-terminal domain"/>
    <property type="match status" value="1"/>
</dbReference>
<dbReference type="GO" id="GO:0003899">
    <property type="term" value="F:DNA-directed RNA polymerase activity"/>
    <property type="evidence" value="ECO:0007669"/>
    <property type="project" value="UniProtKB-UniRule"/>
</dbReference>
<dbReference type="InterPro" id="IPR050219">
    <property type="entry name" value="DnaG_primase"/>
</dbReference>
<evidence type="ECO:0000256" key="6">
    <source>
        <dbReference type="ARBA" id="ARBA00022723"/>
    </source>
</evidence>
<evidence type="ECO:0000256" key="2">
    <source>
        <dbReference type="ARBA" id="ARBA00022515"/>
    </source>
</evidence>
<dbReference type="PANTHER" id="PTHR30313">
    <property type="entry name" value="DNA PRIMASE"/>
    <property type="match status" value="1"/>
</dbReference>
<evidence type="ECO:0000256" key="9">
    <source>
        <dbReference type="ARBA" id="ARBA00022842"/>
    </source>
</evidence>
<evidence type="ECO:0000256" key="13">
    <source>
        <dbReference type="PIRNR" id="PIRNR002811"/>
    </source>
</evidence>
<dbReference type="Pfam" id="PF08275">
    <property type="entry name" value="DNAG_N"/>
    <property type="match status" value="1"/>
</dbReference>
<comment type="caution">
    <text evidence="12">Lacks conserved residue(s) required for the propagation of feature annotation.</text>
</comment>
<dbReference type="EC" id="2.7.7.101" evidence="12"/>
<dbReference type="InterPro" id="IPR037068">
    <property type="entry name" value="DNA_primase_core_N_sf"/>
</dbReference>
<dbReference type="GO" id="GO:0003677">
    <property type="term" value="F:DNA binding"/>
    <property type="evidence" value="ECO:0007669"/>
    <property type="project" value="UniProtKB-KW"/>
</dbReference>
<evidence type="ECO:0000256" key="10">
    <source>
        <dbReference type="ARBA" id="ARBA00023125"/>
    </source>
</evidence>
<dbReference type="GO" id="GO:0000428">
    <property type="term" value="C:DNA-directed RNA polymerase complex"/>
    <property type="evidence" value="ECO:0007669"/>
    <property type="project" value="UniProtKB-KW"/>
</dbReference>
<evidence type="ECO:0000313" key="15">
    <source>
        <dbReference type="EMBL" id="KGE73927.1"/>
    </source>
</evidence>
<evidence type="ECO:0000256" key="1">
    <source>
        <dbReference type="ARBA" id="ARBA00022478"/>
    </source>
</evidence>
<keyword evidence="16" id="KW-1185">Reference proteome</keyword>
<keyword evidence="5 12" id="KW-0235">DNA replication</keyword>
<evidence type="ECO:0000313" key="16">
    <source>
        <dbReference type="Proteomes" id="UP000029692"/>
    </source>
</evidence>
<keyword evidence="3 12" id="KW-0808">Transferase</keyword>
<keyword evidence="11 12" id="KW-0804">Transcription</keyword>
<dbReference type="GO" id="GO:0005737">
    <property type="term" value="C:cytoplasm"/>
    <property type="evidence" value="ECO:0007669"/>
    <property type="project" value="TreeGrafter"/>
</dbReference>
<evidence type="ECO:0000259" key="14">
    <source>
        <dbReference type="PROSITE" id="PS50880"/>
    </source>
</evidence>
<dbReference type="SMART" id="SM00493">
    <property type="entry name" value="TOPRIM"/>
    <property type="match status" value="1"/>
</dbReference>
<dbReference type="NCBIfam" id="TIGR01391">
    <property type="entry name" value="dnaG"/>
    <property type="match status" value="1"/>
</dbReference>
<comment type="similarity">
    <text evidence="12 13">Belongs to the DnaG primase family.</text>
</comment>
<keyword evidence="1 12" id="KW-0240">DNA-directed RNA polymerase</keyword>
<dbReference type="EMBL" id="JNUP01000001">
    <property type="protein sequence ID" value="KGE73927.1"/>
    <property type="molecule type" value="Genomic_DNA"/>
</dbReference>
<feature type="domain" description="Toprim" evidence="14">
    <location>
        <begin position="254"/>
        <end position="335"/>
    </location>
</feature>
<comment type="catalytic activity">
    <reaction evidence="12">
        <text>ssDNA + n NTP = ssDNA/pppN(pN)n-1 hybrid + (n-1) diphosphate.</text>
        <dbReference type="EC" id="2.7.7.101"/>
    </reaction>
</comment>
<comment type="caution">
    <text evidence="15">The sequence shown here is derived from an EMBL/GenBank/DDBJ whole genome shotgun (WGS) entry which is preliminary data.</text>
</comment>
<dbReference type="PIRSF" id="PIRSF002811">
    <property type="entry name" value="DnaG"/>
    <property type="match status" value="1"/>
</dbReference>
<evidence type="ECO:0000256" key="8">
    <source>
        <dbReference type="ARBA" id="ARBA00022833"/>
    </source>
</evidence>
<dbReference type="Pfam" id="PF10410">
    <property type="entry name" value="DnaB_bind"/>
    <property type="match status" value="1"/>
</dbReference>
<keyword evidence="10 12" id="KW-0238">DNA-binding</keyword>
<dbReference type="GO" id="GO:0008270">
    <property type="term" value="F:zinc ion binding"/>
    <property type="evidence" value="ECO:0007669"/>
    <property type="project" value="UniProtKB-KW"/>
</dbReference>
<dbReference type="InterPro" id="IPR036977">
    <property type="entry name" value="DNA_primase_Znf_CHC2"/>
</dbReference>
<keyword evidence="7" id="KW-0863">Zinc-finger</keyword>
<protein>
    <recommendedName>
        <fullName evidence="12 13">DNA primase</fullName>
        <ecNumber evidence="12">2.7.7.101</ecNumber>
    </recommendedName>
</protein>
<dbReference type="Pfam" id="PF01807">
    <property type="entry name" value="Zn_ribbon_DnaG"/>
    <property type="match status" value="1"/>
</dbReference>
<dbReference type="SUPFAM" id="SSF57783">
    <property type="entry name" value="Zinc beta-ribbon"/>
    <property type="match status" value="1"/>
</dbReference>
<evidence type="ECO:0000256" key="4">
    <source>
        <dbReference type="ARBA" id="ARBA00022695"/>
    </source>
</evidence>
<sequence>MRIPSHIVQEILERARIEEIVSDYVTLTPKGGRLWGLSPFKNEKTPSFTVTPEKNAYYCFSTQKGGGVVQFVMEMEGLTYPEALEYLAQKLGIELTMEGSEQNDAQKKRLSLQQLNARVAGMFHHLLVKSKDGAKALDYISGRGIDIETITRFQLGYAPRDPFWLKKFLVSKGYSEGFLQDSGLFTRKNSSRSLFSNRLMFPILDNSGRVVAFGGRILEGDGPKYLNSPETILYHKSSTIYGLWQAKEEIRKKKEAIVCEGYMDVLALSQGGLHHAVAPLGTAFTPEQATLLHRYAKEVLLLFDGDQAGINASQKALQLLESKNFTISVGLLSSGEDPSDILEKSGSQGVQNIVYSTSNALDFLLKQAVSRFPVSTPEGKRQAVEQLFDYIESINSAVKREGVFKQIAEYFELSVESLKTDFNQRLEVSKPAPRGVNKATRFEKNDSDFIEKESESSKRQIVPSKLTGDLFLMIAVVLNFQYFQKVRREVHQEDLRDPWAMELYIVLEESFRANELTQESILARIEDEDLISFLLEKQALEEFLVNPEALILDGIRQVKIDKLLRQRREIEMQLKKVFMSTDEQKKLHELLTEKIYIDQALNKLKVTIHDRPAE</sequence>
<gene>
    <name evidence="12" type="primary">dnaG</name>
    <name evidence="15" type="ORF">DC28_01730</name>
</gene>
<dbReference type="Proteomes" id="UP000029692">
    <property type="component" value="Unassembled WGS sequence"/>
</dbReference>
<dbReference type="GO" id="GO:0006269">
    <property type="term" value="P:DNA replication, synthesis of primer"/>
    <property type="evidence" value="ECO:0007669"/>
    <property type="project" value="UniProtKB-UniRule"/>
</dbReference>
<dbReference type="PROSITE" id="PS50880">
    <property type="entry name" value="TOPRIM"/>
    <property type="match status" value="1"/>
</dbReference>
<dbReference type="STRING" id="1480694.DC28_01730"/>
<keyword evidence="4 12" id="KW-0548">Nucleotidyltransferase</keyword>
<dbReference type="RefSeq" id="WP_037544408.1">
    <property type="nucleotide sequence ID" value="NZ_JNUP01000001.1"/>
</dbReference>
<accession>A0A098R5A9</accession>
<organism evidence="15 16">
    <name type="scientific">Spirochaeta lutea</name>
    <dbReference type="NCBI Taxonomy" id="1480694"/>
    <lineage>
        <taxon>Bacteria</taxon>
        <taxon>Pseudomonadati</taxon>
        <taxon>Spirochaetota</taxon>
        <taxon>Spirochaetia</taxon>
        <taxon>Spirochaetales</taxon>
        <taxon>Spirochaetaceae</taxon>
        <taxon>Spirochaeta</taxon>
    </lineage>
</organism>
<evidence type="ECO:0000256" key="7">
    <source>
        <dbReference type="ARBA" id="ARBA00022771"/>
    </source>
</evidence>
<dbReference type="SMART" id="SM00400">
    <property type="entry name" value="ZnF_CHCC"/>
    <property type="match status" value="1"/>
</dbReference>
<keyword evidence="8 13" id="KW-0862">Zinc</keyword>
<comment type="subunit">
    <text evidence="12">Monomer. Interacts with DnaB.</text>
</comment>
<dbReference type="InterPro" id="IPR002694">
    <property type="entry name" value="Znf_CHC2"/>
</dbReference>
<dbReference type="InterPro" id="IPR019475">
    <property type="entry name" value="DNA_primase_DnaB-bd"/>
</dbReference>
<name>A0A098R5A9_9SPIO</name>
<evidence type="ECO:0000256" key="5">
    <source>
        <dbReference type="ARBA" id="ARBA00022705"/>
    </source>
</evidence>
<dbReference type="PANTHER" id="PTHR30313:SF2">
    <property type="entry name" value="DNA PRIMASE"/>
    <property type="match status" value="1"/>
</dbReference>
<dbReference type="Pfam" id="PF13155">
    <property type="entry name" value="Toprim_2"/>
    <property type="match status" value="1"/>
</dbReference>
<evidence type="ECO:0000256" key="12">
    <source>
        <dbReference type="HAMAP-Rule" id="MF_00974"/>
    </source>
</evidence>
<keyword evidence="2 12" id="KW-0639">Primosome</keyword>
<dbReference type="InterPro" id="IPR006171">
    <property type="entry name" value="TOPRIM_dom"/>
</dbReference>
<dbReference type="CDD" id="cd03364">
    <property type="entry name" value="TOPRIM_DnaG_primases"/>
    <property type="match status" value="1"/>
</dbReference>
<keyword evidence="9" id="KW-0460">Magnesium</keyword>
<dbReference type="InterPro" id="IPR030846">
    <property type="entry name" value="DnaG_bac"/>
</dbReference>
<dbReference type="GO" id="GO:1990077">
    <property type="term" value="C:primosome complex"/>
    <property type="evidence" value="ECO:0007669"/>
    <property type="project" value="UniProtKB-KW"/>
</dbReference>